<gene>
    <name evidence="2" type="ORF">QBC42DRAFT_225127</name>
</gene>
<keyword evidence="3" id="KW-1185">Reference proteome</keyword>
<dbReference type="Proteomes" id="UP001321749">
    <property type="component" value="Unassembled WGS sequence"/>
</dbReference>
<dbReference type="EMBL" id="MU864973">
    <property type="protein sequence ID" value="KAK4462347.1"/>
    <property type="molecule type" value="Genomic_DNA"/>
</dbReference>
<comment type="caution">
    <text evidence="2">The sequence shown here is derived from an EMBL/GenBank/DDBJ whole genome shotgun (WGS) entry which is preliminary data.</text>
</comment>
<name>A0AAV9HNB0_9PEZI</name>
<dbReference type="PANTHER" id="PTHR34365">
    <property type="entry name" value="ENOLASE (DUF1399)"/>
    <property type="match status" value="1"/>
</dbReference>
<protein>
    <submittedName>
        <fullName evidence="2">Glycine-rich domain-containing protein 1</fullName>
    </submittedName>
</protein>
<evidence type="ECO:0000313" key="2">
    <source>
        <dbReference type="EMBL" id="KAK4462347.1"/>
    </source>
</evidence>
<feature type="region of interest" description="Disordered" evidence="1">
    <location>
        <begin position="1"/>
        <end position="39"/>
    </location>
</feature>
<feature type="compositionally biased region" description="Basic and acidic residues" evidence="1">
    <location>
        <begin position="376"/>
        <end position="385"/>
    </location>
</feature>
<reference evidence="2" key="1">
    <citation type="journal article" date="2023" name="Mol. Phylogenet. Evol.">
        <title>Genome-scale phylogeny and comparative genomics of the fungal order Sordariales.</title>
        <authorList>
            <person name="Hensen N."/>
            <person name="Bonometti L."/>
            <person name="Westerberg I."/>
            <person name="Brannstrom I.O."/>
            <person name="Guillou S."/>
            <person name="Cros-Aarteil S."/>
            <person name="Calhoun S."/>
            <person name="Haridas S."/>
            <person name="Kuo A."/>
            <person name="Mondo S."/>
            <person name="Pangilinan J."/>
            <person name="Riley R."/>
            <person name="LaButti K."/>
            <person name="Andreopoulos B."/>
            <person name="Lipzen A."/>
            <person name="Chen C."/>
            <person name="Yan M."/>
            <person name="Daum C."/>
            <person name="Ng V."/>
            <person name="Clum A."/>
            <person name="Steindorff A."/>
            <person name="Ohm R.A."/>
            <person name="Martin F."/>
            <person name="Silar P."/>
            <person name="Natvig D.O."/>
            <person name="Lalanne C."/>
            <person name="Gautier V."/>
            <person name="Ament-Velasquez S.L."/>
            <person name="Kruys A."/>
            <person name="Hutchinson M.I."/>
            <person name="Powell A.J."/>
            <person name="Barry K."/>
            <person name="Miller A.N."/>
            <person name="Grigoriev I.V."/>
            <person name="Debuchy R."/>
            <person name="Gladieux P."/>
            <person name="Hiltunen Thoren M."/>
            <person name="Johannesson H."/>
        </authorList>
    </citation>
    <scope>NUCLEOTIDE SEQUENCE</scope>
    <source>
        <strain evidence="2">PSN324</strain>
    </source>
</reference>
<organism evidence="2 3">
    <name type="scientific">Cladorrhinum samala</name>
    <dbReference type="NCBI Taxonomy" id="585594"/>
    <lineage>
        <taxon>Eukaryota</taxon>
        <taxon>Fungi</taxon>
        <taxon>Dikarya</taxon>
        <taxon>Ascomycota</taxon>
        <taxon>Pezizomycotina</taxon>
        <taxon>Sordariomycetes</taxon>
        <taxon>Sordariomycetidae</taxon>
        <taxon>Sordariales</taxon>
        <taxon>Podosporaceae</taxon>
        <taxon>Cladorrhinum</taxon>
    </lineage>
</organism>
<dbReference type="Pfam" id="PF07173">
    <property type="entry name" value="GRDP-like"/>
    <property type="match status" value="1"/>
</dbReference>
<dbReference type="AlphaFoldDB" id="A0AAV9HNB0"/>
<feature type="region of interest" description="Disordered" evidence="1">
    <location>
        <begin position="363"/>
        <end position="385"/>
    </location>
</feature>
<dbReference type="PANTHER" id="PTHR34365:SF7">
    <property type="entry name" value="GLYCINE-RICH DOMAIN-CONTAINING PROTEIN 1"/>
    <property type="match status" value="1"/>
</dbReference>
<sequence>MSKRSSVFDRMTSGKTSTSQQGANNDEALPPTYSAEHAGQPEMDSANLAAAFENLNLSSQPSNPTIETCLAHLKLLFAIQSMKEDVGYTDGLFGLWDSRAGALDQLAPAGSPGADGKTAAVEDESHQEERQKILAALSLIREKRWALFVARAVDRYAAWWNTLPGRPLSEKDMDEVGSAHFDQFPTTDATSALDWTWTEERLPPLDVLMVWHTHMLNPRAYLEDCLLAGRRSIWHAGMPWNVVDKAIDSNFDYKVSSNTKDEWTLSTGRQWENVGDLLVKYLRCPCCKFTNEIPWTTCGLPEDYKTAEGDEDLATHLVGNGYGDGKFEHRCRNCSAVICKELLAVAKFVKDVKALIGPANRPMPGTILEPSTGTPEHTHASEPRKDIWPRTFPNHLLKSGCNGIRSTMVRLLSSGTFNGPTMEDVRKKIEEVISVPGYVQRINGRRYLMDRTSRISLRKMMSRYWENFSPFALDLSGAVMRQGVFVEKMFKLDWLHSPSARDTMARLIVKYERFIEIMAANPKKIAVPTLDVDLAWHTHQLSPSSYYAYSLDKTEKFVDHDDKIDETTLSTQFEWTSKQYQSRYGEVYSECTCWYCESIRSTHISSIGTLLGVSNQEKLAESFHASGRASLCPPDNSAHISAHNSVTLVPDPRVADTARERVQARIALVHQRRLNHAYSKACARAAKKGRNPPPRETYYDHWGYAVPYGAPYMYAVWCTPMMYYGWAPMAMTVCGGGSWGGCAAGSCGGGVASGACGGAGGCGGGGGGAGGCGGGSGGGGGGCGGGGGGGGGGCGGGGGGCGGGS</sequence>
<dbReference type="InterPro" id="IPR009836">
    <property type="entry name" value="GRDP-like"/>
</dbReference>
<evidence type="ECO:0000256" key="1">
    <source>
        <dbReference type="SAM" id="MobiDB-lite"/>
    </source>
</evidence>
<evidence type="ECO:0000313" key="3">
    <source>
        <dbReference type="Proteomes" id="UP001321749"/>
    </source>
</evidence>
<accession>A0AAV9HNB0</accession>
<feature type="compositionally biased region" description="Polar residues" evidence="1">
    <location>
        <begin position="13"/>
        <end position="24"/>
    </location>
</feature>
<proteinExistence type="predicted"/>
<reference evidence="2" key="2">
    <citation type="submission" date="2023-06" db="EMBL/GenBank/DDBJ databases">
        <authorList>
            <consortium name="Lawrence Berkeley National Laboratory"/>
            <person name="Mondo S.J."/>
            <person name="Hensen N."/>
            <person name="Bonometti L."/>
            <person name="Westerberg I."/>
            <person name="Brannstrom I.O."/>
            <person name="Guillou S."/>
            <person name="Cros-Aarteil S."/>
            <person name="Calhoun S."/>
            <person name="Haridas S."/>
            <person name="Kuo A."/>
            <person name="Pangilinan J."/>
            <person name="Riley R."/>
            <person name="Labutti K."/>
            <person name="Andreopoulos B."/>
            <person name="Lipzen A."/>
            <person name="Chen C."/>
            <person name="Yanf M."/>
            <person name="Daum C."/>
            <person name="Ng V."/>
            <person name="Clum A."/>
            <person name="Steindorff A."/>
            <person name="Ohm R."/>
            <person name="Martin F."/>
            <person name="Silar P."/>
            <person name="Natvig D."/>
            <person name="Lalanne C."/>
            <person name="Gautier V."/>
            <person name="Ament-Velasquez S.L."/>
            <person name="Kruys A."/>
            <person name="Hutchinson M.I."/>
            <person name="Powell A.J."/>
            <person name="Barry K."/>
            <person name="Miller A.N."/>
            <person name="Grigoriev I.V."/>
            <person name="Debuchy R."/>
            <person name="Gladieux P."/>
            <person name="Thoren M.H."/>
            <person name="Johannesson H."/>
        </authorList>
    </citation>
    <scope>NUCLEOTIDE SEQUENCE</scope>
    <source>
        <strain evidence="2">PSN324</strain>
    </source>
</reference>